<evidence type="ECO:0000256" key="7">
    <source>
        <dbReference type="RuleBase" id="RU000461"/>
    </source>
</evidence>
<keyword evidence="6 7" id="KW-0503">Monooxygenase</keyword>
<dbReference type="InterPro" id="IPR002397">
    <property type="entry name" value="Cyt_P450_B"/>
</dbReference>
<evidence type="ECO:0000256" key="5">
    <source>
        <dbReference type="ARBA" id="ARBA00023004"/>
    </source>
</evidence>
<evidence type="ECO:0000256" key="6">
    <source>
        <dbReference type="ARBA" id="ARBA00023033"/>
    </source>
</evidence>
<dbReference type="InterPro" id="IPR017972">
    <property type="entry name" value="Cyt_P450_CS"/>
</dbReference>
<dbReference type="GO" id="GO:0005506">
    <property type="term" value="F:iron ion binding"/>
    <property type="evidence" value="ECO:0007669"/>
    <property type="project" value="InterPro"/>
</dbReference>
<dbReference type="SUPFAM" id="SSF48264">
    <property type="entry name" value="Cytochrome P450"/>
    <property type="match status" value="1"/>
</dbReference>
<dbReference type="PANTHER" id="PTHR46696">
    <property type="entry name" value="P450, PUTATIVE (EUROFUNG)-RELATED"/>
    <property type="match status" value="1"/>
</dbReference>
<dbReference type="Gene3D" id="1.10.630.10">
    <property type="entry name" value="Cytochrome P450"/>
    <property type="match status" value="1"/>
</dbReference>
<reference evidence="8 9" key="1">
    <citation type="submission" date="2020-02" db="EMBL/GenBank/DDBJ databases">
        <title>Whole-genome analyses of novel actinobacteria.</title>
        <authorList>
            <person name="Sahin N."/>
        </authorList>
    </citation>
    <scope>NUCLEOTIDE SEQUENCE [LARGE SCALE GENOMIC DNA]</scope>
    <source>
        <strain evidence="8 9">A7024</strain>
    </source>
</reference>
<organism evidence="8 9">
    <name type="scientific">Streptomyces coryli</name>
    <dbReference type="NCBI Taxonomy" id="1128680"/>
    <lineage>
        <taxon>Bacteria</taxon>
        <taxon>Bacillati</taxon>
        <taxon>Actinomycetota</taxon>
        <taxon>Actinomycetes</taxon>
        <taxon>Kitasatosporales</taxon>
        <taxon>Streptomycetaceae</taxon>
        <taxon>Streptomyces</taxon>
    </lineage>
</organism>
<dbReference type="GO" id="GO:0008395">
    <property type="term" value="F:steroid hydroxylase activity"/>
    <property type="evidence" value="ECO:0007669"/>
    <property type="project" value="TreeGrafter"/>
</dbReference>
<dbReference type="Proteomes" id="UP000481583">
    <property type="component" value="Unassembled WGS sequence"/>
</dbReference>
<sequence>MSPEQGLRSAARERAASAARWGLSQGLPRGALRLASLRGDPVAPLLMDPGRDDAMAIADGLRRRGPVVLTGALGAVPGHAAANAVLRSDSFGVGGGHGELPPHLRRLLDRVTRDRARGPVDPPSMLAVDPPQHTRYRRLVAKAFTPRHVAVLEDRIAETADELLAALASVGGFDLVARYASQLPVAVIGDLLGVDPKDRQDLLRWGDSAALLLDPGLSWRQFREAERAMVALADWFTAHVRRLRADPGDDLLSRLAVLGGDDALDEVELRAVGLLVLAAGFETTVSLISNAVALLDRHPAQLSKLKGDPDLWGNAVDEVLRYDSPVQLTMRVAYEDAVIEGVRLGRGQSLILLLAGANRDPAVFDDPHTFAVTRPNAADHIAFSSGVHYCLGAGLARLEARVALRMLYERFPGLRVSGVPQRRRTRVLRGYERLPVAVGP</sequence>
<dbReference type="GO" id="GO:0020037">
    <property type="term" value="F:heme binding"/>
    <property type="evidence" value="ECO:0007669"/>
    <property type="project" value="InterPro"/>
</dbReference>
<dbReference type="PANTHER" id="PTHR46696:SF4">
    <property type="entry name" value="BIOTIN BIOSYNTHESIS CYTOCHROME P450"/>
    <property type="match status" value="1"/>
</dbReference>
<dbReference type="Pfam" id="PF00067">
    <property type="entry name" value="p450"/>
    <property type="match status" value="1"/>
</dbReference>
<keyword evidence="4 7" id="KW-0560">Oxidoreductase</keyword>
<dbReference type="PRINTS" id="PR00359">
    <property type="entry name" value="BP450"/>
</dbReference>
<evidence type="ECO:0000256" key="4">
    <source>
        <dbReference type="ARBA" id="ARBA00023002"/>
    </source>
</evidence>
<dbReference type="GO" id="GO:0036199">
    <property type="term" value="F:cholest-4-en-3-one 26-monooxygenase activity"/>
    <property type="evidence" value="ECO:0007669"/>
    <property type="project" value="TreeGrafter"/>
</dbReference>
<dbReference type="GO" id="GO:0006707">
    <property type="term" value="P:cholesterol catabolic process"/>
    <property type="evidence" value="ECO:0007669"/>
    <property type="project" value="TreeGrafter"/>
</dbReference>
<accession>A0A6G4TTU0</accession>
<evidence type="ECO:0000256" key="1">
    <source>
        <dbReference type="ARBA" id="ARBA00010617"/>
    </source>
</evidence>
<proteinExistence type="inferred from homology"/>
<keyword evidence="2 7" id="KW-0349">Heme</keyword>
<gene>
    <name evidence="8" type="ORF">G5C51_03455</name>
</gene>
<dbReference type="EMBL" id="JAAKZV010000007">
    <property type="protein sequence ID" value="NGN62960.1"/>
    <property type="molecule type" value="Genomic_DNA"/>
</dbReference>
<dbReference type="RefSeq" id="WP_165231334.1">
    <property type="nucleotide sequence ID" value="NZ_JAAKZV010000007.1"/>
</dbReference>
<dbReference type="FunFam" id="1.10.630.10:FF:000018">
    <property type="entry name" value="Cytochrome P450 monooxygenase"/>
    <property type="match status" value="1"/>
</dbReference>
<dbReference type="InterPro" id="IPR036396">
    <property type="entry name" value="Cyt_P450_sf"/>
</dbReference>
<evidence type="ECO:0000256" key="3">
    <source>
        <dbReference type="ARBA" id="ARBA00022723"/>
    </source>
</evidence>
<dbReference type="InterPro" id="IPR001128">
    <property type="entry name" value="Cyt_P450"/>
</dbReference>
<dbReference type="CDD" id="cd20625">
    <property type="entry name" value="CYP164-like"/>
    <property type="match status" value="1"/>
</dbReference>
<dbReference type="AlphaFoldDB" id="A0A6G4TTU0"/>
<keyword evidence="3 7" id="KW-0479">Metal-binding</keyword>
<dbReference type="PROSITE" id="PS00086">
    <property type="entry name" value="CYTOCHROME_P450"/>
    <property type="match status" value="1"/>
</dbReference>
<comment type="caution">
    <text evidence="8">The sequence shown here is derived from an EMBL/GenBank/DDBJ whole genome shotgun (WGS) entry which is preliminary data.</text>
</comment>
<keyword evidence="5 7" id="KW-0408">Iron</keyword>
<comment type="similarity">
    <text evidence="1 7">Belongs to the cytochrome P450 family.</text>
</comment>
<name>A0A6G4TTU0_9ACTN</name>
<evidence type="ECO:0000313" key="8">
    <source>
        <dbReference type="EMBL" id="NGN62960.1"/>
    </source>
</evidence>
<evidence type="ECO:0000313" key="9">
    <source>
        <dbReference type="Proteomes" id="UP000481583"/>
    </source>
</evidence>
<keyword evidence="9" id="KW-1185">Reference proteome</keyword>
<protein>
    <submittedName>
        <fullName evidence="8">Cytochrome P450</fullName>
    </submittedName>
</protein>
<evidence type="ECO:0000256" key="2">
    <source>
        <dbReference type="ARBA" id="ARBA00022617"/>
    </source>
</evidence>